<dbReference type="EMBL" id="GBXM01052881">
    <property type="protein sequence ID" value="JAH55696.1"/>
    <property type="molecule type" value="Transcribed_RNA"/>
</dbReference>
<organism evidence="1">
    <name type="scientific">Anguilla anguilla</name>
    <name type="common">European freshwater eel</name>
    <name type="synonym">Muraena anguilla</name>
    <dbReference type="NCBI Taxonomy" id="7936"/>
    <lineage>
        <taxon>Eukaryota</taxon>
        <taxon>Metazoa</taxon>
        <taxon>Chordata</taxon>
        <taxon>Craniata</taxon>
        <taxon>Vertebrata</taxon>
        <taxon>Euteleostomi</taxon>
        <taxon>Actinopterygii</taxon>
        <taxon>Neopterygii</taxon>
        <taxon>Teleostei</taxon>
        <taxon>Anguilliformes</taxon>
        <taxon>Anguillidae</taxon>
        <taxon>Anguilla</taxon>
    </lineage>
</organism>
<reference evidence="1" key="2">
    <citation type="journal article" date="2015" name="Fish Shellfish Immunol.">
        <title>Early steps in the European eel (Anguilla anguilla)-Vibrio vulnificus interaction in the gills: Role of the RtxA13 toxin.</title>
        <authorList>
            <person name="Callol A."/>
            <person name="Pajuelo D."/>
            <person name="Ebbesson L."/>
            <person name="Teles M."/>
            <person name="MacKenzie S."/>
            <person name="Amaro C."/>
        </authorList>
    </citation>
    <scope>NUCLEOTIDE SEQUENCE</scope>
</reference>
<proteinExistence type="predicted"/>
<dbReference type="EMBL" id="GBXM01044251">
    <property type="protein sequence ID" value="JAH64326.1"/>
    <property type="molecule type" value="Transcribed_RNA"/>
</dbReference>
<sequence length="44" mass="4787">MLENTETDISGSTVAIVHPHLRVVCLRVKAQIAFPIQASSVILQ</sequence>
<name>A0A0E9TQ38_ANGAN</name>
<accession>A0A0E9TQ38</accession>
<dbReference type="AlphaFoldDB" id="A0A0E9TQ38"/>
<protein>
    <submittedName>
        <fullName evidence="1">Uncharacterized protein</fullName>
    </submittedName>
</protein>
<reference evidence="1" key="1">
    <citation type="submission" date="2014-11" db="EMBL/GenBank/DDBJ databases">
        <authorList>
            <person name="Amaro Gonzalez C."/>
        </authorList>
    </citation>
    <scope>NUCLEOTIDE SEQUENCE</scope>
</reference>
<evidence type="ECO:0000313" key="1">
    <source>
        <dbReference type="EMBL" id="JAH55696.1"/>
    </source>
</evidence>